<evidence type="ECO:0000313" key="2">
    <source>
        <dbReference type="EMBL" id="VEL42574.1"/>
    </source>
</evidence>
<dbReference type="EMBL" id="CAAALY010275225">
    <property type="protein sequence ID" value="VEL42574.1"/>
    <property type="molecule type" value="Genomic_DNA"/>
</dbReference>
<proteinExistence type="predicted"/>
<feature type="region of interest" description="Disordered" evidence="1">
    <location>
        <begin position="1"/>
        <end position="55"/>
    </location>
</feature>
<protein>
    <submittedName>
        <fullName evidence="2">Uncharacterized protein</fullName>
    </submittedName>
</protein>
<accession>A0A3S5AQ83</accession>
<keyword evidence="3" id="KW-1185">Reference proteome</keyword>
<evidence type="ECO:0000313" key="3">
    <source>
        <dbReference type="Proteomes" id="UP000784294"/>
    </source>
</evidence>
<reference evidence="2" key="1">
    <citation type="submission" date="2018-11" db="EMBL/GenBank/DDBJ databases">
        <authorList>
            <consortium name="Pathogen Informatics"/>
        </authorList>
    </citation>
    <scope>NUCLEOTIDE SEQUENCE</scope>
</reference>
<name>A0A3S5AQ83_9PLAT</name>
<feature type="compositionally biased region" description="Polar residues" evidence="1">
    <location>
        <begin position="10"/>
        <end position="19"/>
    </location>
</feature>
<dbReference type="Proteomes" id="UP000784294">
    <property type="component" value="Unassembled WGS sequence"/>
</dbReference>
<dbReference type="AlphaFoldDB" id="A0A3S5AQ83"/>
<gene>
    <name evidence="2" type="ORF">PXEA_LOCUS36014</name>
</gene>
<organism evidence="2 3">
    <name type="scientific">Protopolystoma xenopodis</name>
    <dbReference type="NCBI Taxonomy" id="117903"/>
    <lineage>
        <taxon>Eukaryota</taxon>
        <taxon>Metazoa</taxon>
        <taxon>Spiralia</taxon>
        <taxon>Lophotrochozoa</taxon>
        <taxon>Platyhelminthes</taxon>
        <taxon>Monogenea</taxon>
        <taxon>Polyopisthocotylea</taxon>
        <taxon>Polystomatidea</taxon>
        <taxon>Polystomatidae</taxon>
        <taxon>Protopolystoma</taxon>
    </lineage>
</organism>
<comment type="caution">
    <text evidence="2">The sequence shown here is derived from an EMBL/GenBank/DDBJ whole genome shotgun (WGS) entry which is preliminary data.</text>
</comment>
<evidence type="ECO:0000256" key="1">
    <source>
        <dbReference type="SAM" id="MobiDB-lite"/>
    </source>
</evidence>
<sequence length="55" mass="5954">MLPPRHPSLTGGTLNRQPMSPQPQMPGIGYPAFYHPSLKREPPTGGSLHETSMDG</sequence>